<organism evidence="2 3">
    <name type="scientific">Oceanobacillus limi</name>
    <dbReference type="NCBI Taxonomy" id="930131"/>
    <lineage>
        <taxon>Bacteria</taxon>
        <taxon>Bacillati</taxon>
        <taxon>Bacillota</taxon>
        <taxon>Bacilli</taxon>
        <taxon>Bacillales</taxon>
        <taxon>Bacillaceae</taxon>
        <taxon>Oceanobacillus</taxon>
    </lineage>
</organism>
<accession>A0A1H9Y180</accession>
<gene>
    <name evidence="2" type="ORF">SAMN05216389_101116</name>
</gene>
<dbReference type="Proteomes" id="UP000198618">
    <property type="component" value="Unassembled WGS sequence"/>
</dbReference>
<evidence type="ECO:0000313" key="3">
    <source>
        <dbReference type="Proteomes" id="UP000198618"/>
    </source>
</evidence>
<dbReference type="EMBL" id="FOHE01000001">
    <property type="protein sequence ID" value="SES62521.1"/>
    <property type="molecule type" value="Genomic_DNA"/>
</dbReference>
<keyword evidence="1" id="KW-0732">Signal</keyword>
<dbReference type="OrthoDB" id="2721080at2"/>
<protein>
    <submittedName>
        <fullName evidence="2">Uncharacterized protein</fullName>
    </submittedName>
</protein>
<dbReference type="RefSeq" id="WP_090865726.1">
    <property type="nucleotide sequence ID" value="NZ_FOHE01000001.1"/>
</dbReference>
<evidence type="ECO:0000313" key="2">
    <source>
        <dbReference type="EMBL" id="SES62521.1"/>
    </source>
</evidence>
<reference evidence="2 3" key="1">
    <citation type="submission" date="2016-10" db="EMBL/GenBank/DDBJ databases">
        <authorList>
            <person name="de Groot N.N."/>
        </authorList>
    </citation>
    <scope>NUCLEOTIDE SEQUENCE [LARGE SCALE GENOMIC DNA]</scope>
    <source>
        <strain evidence="2 3">IBRC-M 10780</strain>
    </source>
</reference>
<evidence type="ECO:0000256" key="1">
    <source>
        <dbReference type="SAM" id="SignalP"/>
    </source>
</evidence>
<feature type="chain" id="PRO_5038544956" evidence="1">
    <location>
        <begin position="23"/>
        <end position="141"/>
    </location>
</feature>
<dbReference type="PROSITE" id="PS51257">
    <property type="entry name" value="PROKAR_LIPOPROTEIN"/>
    <property type="match status" value="1"/>
</dbReference>
<sequence>MKKRFIFLLLIFVLLLSACNNSDGLFGKTFDVSVRSSLNNPEKFDAIMTLEFSDGNLVKNTRGYEEGTYEWKEDELVLLSENENENLEFIFTVKESDKEFSKYSAVISDIVYEMTNPDKISHLQNLFSKFDKERTYEFITK</sequence>
<keyword evidence="3" id="KW-1185">Reference proteome</keyword>
<dbReference type="AlphaFoldDB" id="A0A1H9Y180"/>
<feature type="signal peptide" evidence="1">
    <location>
        <begin position="1"/>
        <end position="22"/>
    </location>
</feature>
<proteinExistence type="predicted"/>
<name>A0A1H9Y180_9BACI</name>